<gene>
    <name evidence="7" type="ORF">D2E25_0997</name>
</gene>
<evidence type="ECO:0000256" key="5">
    <source>
        <dbReference type="ARBA" id="ARBA00023136"/>
    </source>
</evidence>
<evidence type="ECO:0000256" key="2">
    <source>
        <dbReference type="ARBA" id="ARBA00022475"/>
    </source>
</evidence>
<feature type="transmembrane region" description="Helical" evidence="6">
    <location>
        <begin position="7"/>
        <end position="26"/>
    </location>
</feature>
<dbReference type="GO" id="GO:0015297">
    <property type="term" value="F:antiporter activity"/>
    <property type="evidence" value="ECO:0007669"/>
    <property type="project" value="InterPro"/>
</dbReference>
<organism evidence="7 8">
    <name type="scientific">Bifidobacterium goeldii</name>
    <dbReference type="NCBI Taxonomy" id="2306975"/>
    <lineage>
        <taxon>Bacteria</taxon>
        <taxon>Bacillati</taxon>
        <taxon>Actinomycetota</taxon>
        <taxon>Actinomycetes</taxon>
        <taxon>Bifidobacteriales</taxon>
        <taxon>Bifidobacteriaceae</taxon>
        <taxon>Bifidobacterium</taxon>
    </lineage>
</organism>
<evidence type="ECO:0000313" key="8">
    <source>
        <dbReference type="Proteomes" id="UP000287533"/>
    </source>
</evidence>
<feature type="transmembrane region" description="Helical" evidence="6">
    <location>
        <begin position="32"/>
        <end position="53"/>
    </location>
</feature>
<feature type="transmembrane region" description="Helical" evidence="6">
    <location>
        <begin position="74"/>
        <end position="99"/>
    </location>
</feature>
<feature type="transmembrane region" description="Helical" evidence="6">
    <location>
        <begin position="144"/>
        <end position="164"/>
    </location>
</feature>
<name>A0A430FLA4_9BIFI</name>
<dbReference type="AlphaFoldDB" id="A0A430FLA4"/>
<evidence type="ECO:0000256" key="3">
    <source>
        <dbReference type="ARBA" id="ARBA00022692"/>
    </source>
</evidence>
<feature type="transmembrane region" description="Helical" evidence="6">
    <location>
        <begin position="388"/>
        <end position="407"/>
    </location>
</feature>
<feature type="transmembrane region" description="Helical" evidence="6">
    <location>
        <begin position="216"/>
        <end position="239"/>
    </location>
</feature>
<dbReference type="Pfam" id="PF13440">
    <property type="entry name" value="Polysacc_synt_3"/>
    <property type="match status" value="1"/>
</dbReference>
<protein>
    <submittedName>
        <fullName evidence="7">Polysaccharide biosynthesis protein</fullName>
    </submittedName>
</protein>
<dbReference type="InterPro" id="IPR050833">
    <property type="entry name" value="Poly_Biosynth_Transport"/>
</dbReference>
<feature type="transmembrane region" description="Helical" evidence="6">
    <location>
        <begin position="419"/>
        <end position="439"/>
    </location>
</feature>
<keyword evidence="2" id="KW-1003">Cell membrane</keyword>
<keyword evidence="8" id="KW-1185">Reference proteome</keyword>
<evidence type="ECO:0000313" key="7">
    <source>
        <dbReference type="EMBL" id="RSX53674.1"/>
    </source>
</evidence>
<keyword evidence="3 6" id="KW-0812">Transmembrane</keyword>
<feature type="transmembrane region" description="Helical" evidence="6">
    <location>
        <begin position="327"/>
        <end position="351"/>
    </location>
</feature>
<dbReference type="PANTHER" id="PTHR30250:SF11">
    <property type="entry name" value="O-ANTIGEN TRANSPORTER-RELATED"/>
    <property type="match status" value="1"/>
</dbReference>
<dbReference type="RefSeq" id="WP_125980426.1">
    <property type="nucleotide sequence ID" value="NZ_QXGL01000002.1"/>
</dbReference>
<proteinExistence type="predicted"/>
<evidence type="ECO:0000256" key="4">
    <source>
        <dbReference type="ARBA" id="ARBA00022989"/>
    </source>
</evidence>
<dbReference type="Proteomes" id="UP000287533">
    <property type="component" value="Unassembled WGS sequence"/>
</dbReference>
<feature type="transmembrane region" description="Helical" evidence="6">
    <location>
        <begin position="445"/>
        <end position="466"/>
    </location>
</feature>
<keyword evidence="4 6" id="KW-1133">Transmembrane helix</keyword>
<evidence type="ECO:0000256" key="6">
    <source>
        <dbReference type="SAM" id="Phobius"/>
    </source>
</evidence>
<feature type="transmembrane region" description="Helical" evidence="6">
    <location>
        <begin position="297"/>
        <end position="321"/>
    </location>
</feature>
<dbReference type="GO" id="GO:0005886">
    <property type="term" value="C:plasma membrane"/>
    <property type="evidence" value="ECO:0007669"/>
    <property type="project" value="UniProtKB-SubCell"/>
</dbReference>
<keyword evidence="5 6" id="KW-0472">Membrane</keyword>
<accession>A0A430FLA4</accession>
<evidence type="ECO:0000256" key="1">
    <source>
        <dbReference type="ARBA" id="ARBA00004651"/>
    </source>
</evidence>
<feature type="transmembrane region" description="Helical" evidence="6">
    <location>
        <begin position="176"/>
        <end position="195"/>
    </location>
</feature>
<sequence>MKRGLILNLLSNVMFFISGYALHYFLGNTMPPAAYGIVGTIITVLDFEYMFVSNGARQSLASQISRRRYDIRDVIAKTTAFQLLVIAIFFCINFFGAPLFGTILGDDSLDFYFRVAAGLIVVNGLQVILLGINDGLQRFGTSALLSTVYPIAKLGVIPLIIFVFRDDPVLGVEVGFILAVAFTILLGCTLLAAANHAPFRERRADRIPFREVAKHTLSFSFFFIMVSLVLSMDTLVVKATVRPAAMAGYYTGAMNFGKIAYYLLQAFATVSLPVLAKLIGERRRTDAVQRMQEFVMLAFTFILPICVIISTSSSSLLAAFYSADFRVAAPALSMLTFSNFFMGMTVLLNMALNSFGSSRFSDALSIVSLVVTIPLFIAAATYGGISAIALASMACTGLAMLATLLRVRATAGAPISRRSWIVLGANVVLAALSAAVFHLAPTDNLLILAVLYAALYGVYLGVALIAKIGPFADLRNLKALFKRG</sequence>
<feature type="transmembrane region" description="Helical" evidence="6">
    <location>
        <begin position="259"/>
        <end position="276"/>
    </location>
</feature>
<comment type="subcellular location">
    <subcellularLocation>
        <location evidence="1">Cell membrane</location>
        <topology evidence="1">Multi-pass membrane protein</topology>
    </subcellularLocation>
</comment>
<comment type="caution">
    <text evidence="7">The sequence shown here is derived from an EMBL/GenBank/DDBJ whole genome shotgun (WGS) entry which is preliminary data.</text>
</comment>
<dbReference type="PANTHER" id="PTHR30250">
    <property type="entry name" value="PST FAMILY PREDICTED COLANIC ACID TRANSPORTER"/>
    <property type="match status" value="1"/>
</dbReference>
<dbReference type="EMBL" id="QXGL01000002">
    <property type="protein sequence ID" value="RSX53674.1"/>
    <property type="molecule type" value="Genomic_DNA"/>
</dbReference>
<reference evidence="7 8" key="1">
    <citation type="submission" date="2018-09" db="EMBL/GenBank/DDBJ databases">
        <title>Characterization of the phylogenetic diversity of five novel species belonging to the genus Bifidobacterium.</title>
        <authorList>
            <person name="Lugli G.A."/>
            <person name="Duranti S."/>
            <person name="Milani C."/>
        </authorList>
    </citation>
    <scope>NUCLEOTIDE SEQUENCE [LARGE SCALE GENOMIC DNA]</scope>
    <source>
        <strain evidence="7 8">2034B</strain>
    </source>
</reference>
<feature type="transmembrane region" description="Helical" evidence="6">
    <location>
        <begin position="111"/>
        <end position="132"/>
    </location>
</feature>
<feature type="transmembrane region" description="Helical" evidence="6">
    <location>
        <begin position="363"/>
        <end position="382"/>
    </location>
</feature>
<dbReference type="GO" id="GO:0042910">
    <property type="term" value="F:xenobiotic transmembrane transporter activity"/>
    <property type="evidence" value="ECO:0007669"/>
    <property type="project" value="InterPro"/>
</dbReference>
<dbReference type="OrthoDB" id="3239531at2"/>